<protein>
    <submittedName>
        <fullName evidence="2">NADH dehydrogenase subunit M</fullName>
    </submittedName>
</protein>
<evidence type="ECO:0000313" key="2">
    <source>
        <dbReference type="EMBL" id="SYX84910.1"/>
    </source>
</evidence>
<gene>
    <name evidence="2" type="ORF">PBLR_13332</name>
</gene>
<keyword evidence="1" id="KW-1133">Transmembrane helix</keyword>
<reference evidence="3" key="1">
    <citation type="submission" date="2018-08" db="EMBL/GenBank/DDBJ databases">
        <authorList>
            <person name="Chevrot R."/>
        </authorList>
    </citation>
    <scope>NUCLEOTIDE SEQUENCE [LARGE SCALE GENOMIC DNA]</scope>
</reference>
<name>A0A383RD61_PAEAL</name>
<organism evidence="2 3">
    <name type="scientific">Paenibacillus alvei</name>
    <name type="common">Bacillus alvei</name>
    <dbReference type="NCBI Taxonomy" id="44250"/>
    <lineage>
        <taxon>Bacteria</taxon>
        <taxon>Bacillati</taxon>
        <taxon>Bacillota</taxon>
        <taxon>Bacilli</taxon>
        <taxon>Bacillales</taxon>
        <taxon>Paenibacillaceae</taxon>
        <taxon>Paenibacillus</taxon>
    </lineage>
</organism>
<feature type="transmembrane region" description="Helical" evidence="1">
    <location>
        <begin position="12"/>
        <end position="33"/>
    </location>
</feature>
<evidence type="ECO:0000256" key="1">
    <source>
        <dbReference type="SAM" id="Phobius"/>
    </source>
</evidence>
<keyword evidence="1" id="KW-0812">Transmembrane</keyword>
<keyword evidence="1" id="KW-0472">Membrane</keyword>
<dbReference type="Proteomes" id="UP000304148">
    <property type="component" value="Chromosome"/>
</dbReference>
<accession>A0A383RD61</accession>
<dbReference type="EMBL" id="LS992241">
    <property type="protein sequence ID" value="SYX84910.1"/>
    <property type="molecule type" value="Genomic_DNA"/>
</dbReference>
<dbReference type="AlphaFoldDB" id="A0A383RD61"/>
<sequence length="63" mass="7009">MMAAATSVTTGLFSLACLFVVFPGLELLLLFVVDLLDDDLEELDDLDDLDDELFLEEDFDPPL</sequence>
<proteinExistence type="predicted"/>
<evidence type="ECO:0000313" key="3">
    <source>
        <dbReference type="Proteomes" id="UP000304148"/>
    </source>
</evidence>